<evidence type="ECO:0000256" key="6">
    <source>
        <dbReference type="ARBA" id="ARBA00022842"/>
    </source>
</evidence>
<dbReference type="InterPro" id="IPR002716">
    <property type="entry name" value="PIN_dom"/>
</dbReference>
<proteinExistence type="inferred from homology"/>
<dbReference type="PANTHER" id="PTHR33653:SF1">
    <property type="entry name" value="RIBONUCLEASE VAPC2"/>
    <property type="match status" value="1"/>
</dbReference>
<comment type="cofactor">
    <cofactor evidence="1 8">
        <name>Mg(2+)</name>
        <dbReference type="ChEBI" id="CHEBI:18420"/>
    </cofactor>
</comment>
<dbReference type="EC" id="3.1.-.-" evidence="8"/>
<evidence type="ECO:0000256" key="2">
    <source>
        <dbReference type="ARBA" id="ARBA00022649"/>
    </source>
</evidence>
<protein>
    <recommendedName>
        <fullName evidence="8">Ribonuclease VapC</fullName>
        <shortName evidence="8">RNase VapC</shortName>
        <ecNumber evidence="8">3.1.-.-</ecNumber>
    </recommendedName>
    <alternativeName>
        <fullName evidence="8">Toxin VapC</fullName>
    </alternativeName>
</protein>
<feature type="binding site" evidence="8">
    <location>
        <position position="95"/>
    </location>
    <ligand>
        <name>Mg(2+)</name>
        <dbReference type="ChEBI" id="CHEBI:18420"/>
    </ligand>
</feature>
<evidence type="ECO:0000313" key="11">
    <source>
        <dbReference type="Proteomes" id="UP000178892"/>
    </source>
</evidence>
<evidence type="ECO:0000259" key="9">
    <source>
        <dbReference type="Pfam" id="PF01850"/>
    </source>
</evidence>
<evidence type="ECO:0000313" key="10">
    <source>
        <dbReference type="EMBL" id="OGE81614.1"/>
    </source>
</evidence>
<evidence type="ECO:0000256" key="8">
    <source>
        <dbReference type="HAMAP-Rule" id="MF_00265"/>
    </source>
</evidence>
<reference evidence="10 11" key="1">
    <citation type="journal article" date="2016" name="Nat. Commun.">
        <title>Thousands of microbial genomes shed light on interconnected biogeochemical processes in an aquifer system.</title>
        <authorList>
            <person name="Anantharaman K."/>
            <person name="Brown C.T."/>
            <person name="Hug L.A."/>
            <person name="Sharon I."/>
            <person name="Castelle C.J."/>
            <person name="Probst A.J."/>
            <person name="Thomas B.C."/>
            <person name="Singh A."/>
            <person name="Wilkins M.J."/>
            <person name="Karaoz U."/>
            <person name="Brodie E.L."/>
            <person name="Williams K.H."/>
            <person name="Hubbard S.S."/>
            <person name="Banfield J.F."/>
        </authorList>
    </citation>
    <scope>NUCLEOTIDE SEQUENCE [LARGE SCALE GENOMIC DNA]</scope>
</reference>
<sequence>MVILDTNVIIDHLRQEKGQETLLKRLIRNNLQEDLAISIISIQELYRGQSTKDSEKENNILTTVSALKILSYSYEAAELAGKLARDSKGTIEFADAAIAATALVNNGSLATLNKKDFVQIPNLELLDI</sequence>
<dbReference type="Gene3D" id="3.40.50.1010">
    <property type="entry name" value="5'-nuclease"/>
    <property type="match status" value="1"/>
</dbReference>
<dbReference type="InterPro" id="IPR022907">
    <property type="entry name" value="VapC_family"/>
</dbReference>
<keyword evidence="3 8" id="KW-0540">Nuclease</keyword>
<dbReference type="GO" id="GO:0016787">
    <property type="term" value="F:hydrolase activity"/>
    <property type="evidence" value="ECO:0007669"/>
    <property type="project" value="UniProtKB-KW"/>
</dbReference>
<dbReference type="EMBL" id="MFEL01000007">
    <property type="protein sequence ID" value="OGE81614.1"/>
    <property type="molecule type" value="Genomic_DNA"/>
</dbReference>
<accession>A0A1F5NVM0</accession>
<evidence type="ECO:0000256" key="3">
    <source>
        <dbReference type="ARBA" id="ARBA00022722"/>
    </source>
</evidence>
<dbReference type="InterPro" id="IPR050556">
    <property type="entry name" value="Type_II_TA_system_RNase"/>
</dbReference>
<comment type="caution">
    <text evidence="10">The sequence shown here is derived from an EMBL/GenBank/DDBJ whole genome shotgun (WGS) entry which is preliminary data.</text>
</comment>
<evidence type="ECO:0000256" key="5">
    <source>
        <dbReference type="ARBA" id="ARBA00022801"/>
    </source>
</evidence>
<name>A0A1F5NVM0_9BACT</name>
<feature type="domain" description="PIN" evidence="9">
    <location>
        <begin position="2"/>
        <end position="120"/>
    </location>
</feature>
<dbReference type="GO" id="GO:0000287">
    <property type="term" value="F:magnesium ion binding"/>
    <property type="evidence" value="ECO:0007669"/>
    <property type="project" value="UniProtKB-UniRule"/>
</dbReference>
<organism evidence="10 11">
    <name type="scientific">Candidatus Doudnabacteria bacterium RIFCSPHIGHO2_01_FULL_46_24</name>
    <dbReference type="NCBI Taxonomy" id="1817825"/>
    <lineage>
        <taxon>Bacteria</taxon>
        <taxon>Candidatus Doudnaibacteriota</taxon>
    </lineage>
</organism>
<dbReference type="PANTHER" id="PTHR33653">
    <property type="entry name" value="RIBONUCLEASE VAPC2"/>
    <property type="match status" value="1"/>
</dbReference>
<gene>
    <name evidence="8" type="primary">vapC</name>
    <name evidence="10" type="ORF">A2720_00775</name>
</gene>
<dbReference type="STRING" id="1817825.A2720_00775"/>
<dbReference type="AlphaFoldDB" id="A0A1F5NVM0"/>
<dbReference type="GO" id="GO:0090729">
    <property type="term" value="F:toxin activity"/>
    <property type="evidence" value="ECO:0007669"/>
    <property type="project" value="UniProtKB-KW"/>
</dbReference>
<comment type="function">
    <text evidence="8">Toxic component of a toxin-antitoxin (TA) system. An RNase.</text>
</comment>
<comment type="similarity">
    <text evidence="7 8">Belongs to the PINc/VapC protein family.</text>
</comment>
<keyword evidence="5 8" id="KW-0378">Hydrolase</keyword>
<dbReference type="Pfam" id="PF01850">
    <property type="entry name" value="PIN"/>
    <property type="match status" value="1"/>
</dbReference>
<dbReference type="InterPro" id="IPR029060">
    <property type="entry name" value="PIN-like_dom_sf"/>
</dbReference>
<dbReference type="Proteomes" id="UP000178892">
    <property type="component" value="Unassembled WGS sequence"/>
</dbReference>
<dbReference type="GO" id="GO:0004540">
    <property type="term" value="F:RNA nuclease activity"/>
    <property type="evidence" value="ECO:0007669"/>
    <property type="project" value="InterPro"/>
</dbReference>
<dbReference type="HAMAP" id="MF_00265">
    <property type="entry name" value="VapC_Nob1"/>
    <property type="match status" value="1"/>
</dbReference>
<evidence type="ECO:0000256" key="7">
    <source>
        <dbReference type="ARBA" id="ARBA00038093"/>
    </source>
</evidence>
<dbReference type="SUPFAM" id="SSF88723">
    <property type="entry name" value="PIN domain-like"/>
    <property type="match status" value="1"/>
</dbReference>
<keyword evidence="2 8" id="KW-1277">Toxin-antitoxin system</keyword>
<evidence type="ECO:0000256" key="4">
    <source>
        <dbReference type="ARBA" id="ARBA00022723"/>
    </source>
</evidence>
<keyword evidence="6 8" id="KW-0460">Magnesium</keyword>
<feature type="binding site" evidence="8">
    <location>
        <position position="5"/>
    </location>
    <ligand>
        <name>Mg(2+)</name>
        <dbReference type="ChEBI" id="CHEBI:18420"/>
    </ligand>
</feature>
<evidence type="ECO:0000256" key="1">
    <source>
        <dbReference type="ARBA" id="ARBA00001946"/>
    </source>
</evidence>
<keyword evidence="8" id="KW-0800">Toxin</keyword>
<keyword evidence="4 8" id="KW-0479">Metal-binding</keyword>